<protein>
    <submittedName>
        <fullName evidence="2">Uncharacterized protein</fullName>
    </submittedName>
</protein>
<organism evidence="2 3">
    <name type="scientific">Nocardia vinacea</name>
    <dbReference type="NCBI Taxonomy" id="96468"/>
    <lineage>
        <taxon>Bacteria</taxon>
        <taxon>Bacillati</taxon>
        <taxon>Actinomycetota</taxon>
        <taxon>Actinomycetes</taxon>
        <taxon>Mycobacteriales</taxon>
        <taxon>Nocardiaceae</taxon>
        <taxon>Nocardia</taxon>
    </lineage>
</organism>
<sequence>MSTLIEEPAMGLLNVLNILGTGSAIASEGLSLLAGVIGLFSQS</sequence>
<evidence type="ECO:0000313" key="3">
    <source>
        <dbReference type="Proteomes" id="UP001432062"/>
    </source>
</evidence>
<dbReference type="RefSeq" id="WP_329413037.1">
    <property type="nucleotide sequence ID" value="NZ_CP109441.1"/>
</dbReference>
<dbReference type="EMBL" id="CP109441">
    <property type="protein sequence ID" value="WUV48644.1"/>
    <property type="molecule type" value="Genomic_DNA"/>
</dbReference>
<dbReference type="Proteomes" id="UP001432062">
    <property type="component" value="Chromosome"/>
</dbReference>
<keyword evidence="3" id="KW-1185">Reference proteome</keyword>
<evidence type="ECO:0000313" key="2">
    <source>
        <dbReference type="EMBL" id="WUV48644.1"/>
    </source>
</evidence>
<evidence type="ECO:0000256" key="1">
    <source>
        <dbReference type="SAM" id="Phobius"/>
    </source>
</evidence>
<name>A0ABZ1YZD3_9NOCA</name>
<accession>A0ABZ1YZD3</accession>
<reference evidence="2" key="1">
    <citation type="submission" date="2022-10" db="EMBL/GenBank/DDBJ databases">
        <title>The complete genomes of actinobacterial strains from the NBC collection.</title>
        <authorList>
            <person name="Joergensen T.S."/>
            <person name="Alvarez Arevalo M."/>
            <person name="Sterndorff E.B."/>
            <person name="Faurdal D."/>
            <person name="Vuksanovic O."/>
            <person name="Mourched A.-S."/>
            <person name="Charusanti P."/>
            <person name="Shaw S."/>
            <person name="Blin K."/>
            <person name="Weber T."/>
        </authorList>
    </citation>
    <scope>NUCLEOTIDE SEQUENCE</scope>
    <source>
        <strain evidence="2">NBC_01482</strain>
    </source>
</reference>
<keyword evidence="1" id="KW-0472">Membrane</keyword>
<keyword evidence="1" id="KW-0812">Transmembrane</keyword>
<gene>
    <name evidence="2" type="ORF">OG563_10880</name>
</gene>
<keyword evidence="1" id="KW-1133">Transmembrane helix</keyword>
<feature type="transmembrane region" description="Helical" evidence="1">
    <location>
        <begin position="12"/>
        <end position="40"/>
    </location>
</feature>
<proteinExistence type="predicted"/>